<organism evidence="2">
    <name type="scientific">Streptomyces sp. R28</name>
    <dbReference type="NCBI Taxonomy" id="3238628"/>
    <lineage>
        <taxon>Bacteria</taxon>
        <taxon>Bacillati</taxon>
        <taxon>Actinomycetota</taxon>
        <taxon>Actinomycetes</taxon>
        <taxon>Kitasatosporales</taxon>
        <taxon>Streptomycetaceae</taxon>
        <taxon>Streptomyces</taxon>
    </lineage>
</organism>
<protein>
    <submittedName>
        <fullName evidence="2">Uncharacterized protein</fullName>
    </submittedName>
</protein>
<sequence>MSVPVARVIPDALANGEDAMADDGAIDAPVADPAAWAEGLFGGPVARAAADVFGVGSGLQATVSAVGDVITELQSFTKFRDRIDALLRDLREGPAGPKQVGQDVMARAKFGGGAGGWAEAGNVFASYETVISELEKLSKLLTESIEGLSIAVLASHKGYENVDADVSQRMLAISKDTTEHYGGSYEPKVPGAPGGETTKPGGTSGSGDTSGASGF</sequence>
<dbReference type="EMBL" id="CP163439">
    <property type="protein sequence ID" value="XDQ34335.1"/>
    <property type="molecule type" value="Genomic_DNA"/>
</dbReference>
<dbReference type="RefSeq" id="WP_369168932.1">
    <property type="nucleotide sequence ID" value="NZ_CP163439.1"/>
</dbReference>
<dbReference type="AlphaFoldDB" id="A0AB39PTG9"/>
<proteinExistence type="predicted"/>
<feature type="region of interest" description="Disordered" evidence="1">
    <location>
        <begin position="178"/>
        <end position="215"/>
    </location>
</feature>
<name>A0AB39PTG9_9ACTN</name>
<reference evidence="2" key="1">
    <citation type="submission" date="2024-07" db="EMBL/GenBank/DDBJ databases">
        <authorList>
            <person name="Yu S.T."/>
        </authorList>
    </citation>
    <scope>NUCLEOTIDE SEQUENCE</scope>
    <source>
        <strain evidence="2">R28</strain>
    </source>
</reference>
<gene>
    <name evidence="2" type="ORF">AB5J49_13850</name>
</gene>
<feature type="compositionally biased region" description="Low complexity" evidence="1">
    <location>
        <begin position="195"/>
        <end position="215"/>
    </location>
</feature>
<accession>A0AB39PTG9</accession>
<evidence type="ECO:0000256" key="1">
    <source>
        <dbReference type="SAM" id="MobiDB-lite"/>
    </source>
</evidence>
<evidence type="ECO:0000313" key="2">
    <source>
        <dbReference type="EMBL" id="XDQ34335.1"/>
    </source>
</evidence>